<keyword evidence="1" id="KW-0472">Membrane</keyword>
<gene>
    <name evidence="2" type="ORF">S03H2_20741</name>
</gene>
<name>X1G409_9ZZZZ</name>
<sequence>YQTINRILDRLENIKEMGEEQLAHQMALEDLRQVLNELPRFSGRWMWIHYGWWMLIINIILWILTFISLPGEW</sequence>
<keyword evidence="1" id="KW-1133">Transmembrane helix</keyword>
<feature type="non-terminal residue" evidence="2">
    <location>
        <position position="1"/>
    </location>
</feature>
<keyword evidence="1" id="KW-0812">Transmembrane</keyword>
<feature type="transmembrane region" description="Helical" evidence="1">
    <location>
        <begin position="50"/>
        <end position="69"/>
    </location>
</feature>
<protein>
    <submittedName>
        <fullName evidence="2">Uncharacterized protein</fullName>
    </submittedName>
</protein>
<evidence type="ECO:0000313" key="2">
    <source>
        <dbReference type="EMBL" id="GAH39535.1"/>
    </source>
</evidence>
<reference evidence="2" key="1">
    <citation type="journal article" date="2014" name="Front. Microbiol.">
        <title>High frequency of phylogenetically diverse reductive dehalogenase-homologous genes in deep subseafloor sedimentary metagenomes.</title>
        <authorList>
            <person name="Kawai M."/>
            <person name="Futagami T."/>
            <person name="Toyoda A."/>
            <person name="Takaki Y."/>
            <person name="Nishi S."/>
            <person name="Hori S."/>
            <person name="Arai W."/>
            <person name="Tsubouchi T."/>
            <person name="Morono Y."/>
            <person name="Uchiyama I."/>
            <person name="Ito T."/>
            <person name="Fujiyama A."/>
            <person name="Inagaki F."/>
            <person name="Takami H."/>
        </authorList>
    </citation>
    <scope>NUCLEOTIDE SEQUENCE</scope>
    <source>
        <strain evidence="2">Expedition CK06-06</strain>
    </source>
</reference>
<accession>X1G409</accession>
<evidence type="ECO:0000256" key="1">
    <source>
        <dbReference type="SAM" id="Phobius"/>
    </source>
</evidence>
<dbReference type="EMBL" id="BARU01010966">
    <property type="protein sequence ID" value="GAH39535.1"/>
    <property type="molecule type" value="Genomic_DNA"/>
</dbReference>
<organism evidence="2">
    <name type="scientific">marine sediment metagenome</name>
    <dbReference type="NCBI Taxonomy" id="412755"/>
    <lineage>
        <taxon>unclassified sequences</taxon>
        <taxon>metagenomes</taxon>
        <taxon>ecological metagenomes</taxon>
    </lineage>
</organism>
<dbReference type="AlphaFoldDB" id="X1G409"/>
<comment type="caution">
    <text evidence="2">The sequence shown here is derived from an EMBL/GenBank/DDBJ whole genome shotgun (WGS) entry which is preliminary data.</text>
</comment>
<proteinExistence type="predicted"/>